<evidence type="ECO:0000256" key="1">
    <source>
        <dbReference type="SAM" id="Coils"/>
    </source>
</evidence>
<evidence type="ECO:0008006" key="5">
    <source>
        <dbReference type="Google" id="ProtNLM"/>
    </source>
</evidence>
<dbReference type="Proteomes" id="UP000549457">
    <property type="component" value="Unassembled WGS sequence"/>
</dbReference>
<sequence length="139" mass="14881">MKLVLYLSASVMVVVCATWAYRVNYATQEAMNRVADLRGEIAAEREAIAVLTAEWEYLNRPDRLARLVKANHAALGLAELGPEQFGDVASAPFPPDPENELAGMVAGVVATKATRTGTTNATARAAARMPLARPLGETQ</sequence>
<dbReference type="EMBL" id="JACHFM010000004">
    <property type="protein sequence ID" value="MBB5223816.1"/>
    <property type="molecule type" value="Genomic_DNA"/>
</dbReference>
<evidence type="ECO:0000256" key="2">
    <source>
        <dbReference type="SAM" id="MobiDB-lite"/>
    </source>
</evidence>
<feature type="coiled-coil region" evidence="1">
    <location>
        <begin position="27"/>
        <end position="54"/>
    </location>
</feature>
<reference evidence="3 4" key="1">
    <citation type="submission" date="2020-08" db="EMBL/GenBank/DDBJ databases">
        <title>Genomic Encyclopedia of Type Strains, Phase IV (KMG-IV): sequencing the most valuable type-strain genomes for metagenomic binning, comparative biology and taxonomic classification.</title>
        <authorList>
            <person name="Goeker M."/>
        </authorList>
    </citation>
    <scope>NUCLEOTIDE SEQUENCE [LARGE SCALE GENOMIC DNA]</scope>
    <source>
        <strain evidence="3 4">DSM 101730</strain>
    </source>
</reference>
<evidence type="ECO:0000313" key="3">
    <source>
        <dbReference type="EMBL" id="MBB5223816.1"/>
    </source>
</evidence>
<proteinExistence type="predicted"/>
<gene>
    <name evidence="3" type="ORF">HNP73_003770</name>
</gene>
<protein>
    <recommendedName>
        <fullName evidence="5">Cell division protein FtsL</fullName>
    </recommendedName>
</protein>
<name>A0A840SVI6_9RHOB</name>
<evidence type="ECO:0000313" key="4">
    <source>
        <dbReference type="Proteomes" id="UP000549457"/>
    </source>
</evidence>
<organism evidence="3 4">
    <name type="scientific">Amaricoccus macauensis</name>
    <dbReference type="NCBI Taxonomy" id="57001"/>
    <lineage>
        <taxon>Bacteria</taxon>
        <taxon>Pseudomonadati</taxon>
        <taxon>Pseudomonadota</taxon>
        <taxon>Alphaproteobacteria</taxon>
        <taxon>Rhodobacterales</taxon>
        <taxon>Paracoccaceae</taxon>
        <taxon>Amaricoccus</taxon>
    </lineage>
</organism>
<dbReference type="RefSeq" id="WP_184153465.1">
    <property type="nucleotide sequence ID" value="NZ_JACHFM010000004.1"/>
</dbReference>
<keyword evidence="4" id="KW-1185">Reference proteome</keyword>
<comment type="caution">
    <text evidence="3">The sequence shown here is derived from an EMBL/GenBank/DDBJ whole genome shotgun (WGS) entry which is preliminary data.</text>
</comment>
<feature type="compositionally biased region" description="Low complexity" evidence="2">
    <location>
        <begin position="119"/>
        <end position="128"/>
    </location>
</feature>
<accession>A0A840SVI6</accession>
<dbReference type="AlphaFoldDB" id="A0A840SVI6"/>
<keyword evidence="1" id="KW-0175">Coiled coil</keyword>
<feature type="region of interest" description="Disordered" evidence="2">
    <location>
        <begin position="119"/>
        <end position="139"/>
    </location>
</feature>